<evidence type="ECO:0000259" key="9">
    <source>
        <dbReference type="PROSITE" id="PS50835"/>
    </source>
</evidence>
<protein>
    <recommendedName>
        <fullName evidence="9">Ig-like domain-containing protein</fullName>
    </recommendedName>
</protein>
<dbReference type="Gene3D" id="3.80.10.10">
    <property type="entry name" value="Ribonuclease Inhibitor"/>
    <property type="match status" value="2"/>
</dbReference>
<proteinExistence type="predicted"/>
<evidence type="ECO:0000256" key="1">
    <source>
        <dbReference type="ARBA" id="ARBA00022614"/>
    </source>
</evidence>
<dbReference type="PANTHER" id="PTHR45842:SF12">
    <property type="entry name" value="KEKKON 5, ISOFORM A"/>
    <property type="match status" value="1"/>
</dbReference>
<evidence type="ECO:0000256" key="3">
    <source>
        <dbReference type="ARBA" id="ARBA00022737"/>
    </source>
</evidence>
<dbReference type="PANTHER" id="PTHR45842">
    <property type="entry name" value="SYNAPTIC ADHESION-LIKE MOLECULE SALM"/>
    <property type="match status" value="1"/>
</dbReference>
<dbReference type="EMBL" id="JAWJWF010000001">
    <property type="protein sequence ID" value="KAK6640149.1"/>
    <property type="molecule type" value="Genomic_DNA"/>
</dbReference>
<keyword evidence="3" id="KW-0677">Repeat</keyword>
<keyword evidence="11" id="KW-1185">Reference proteome</keyword>
<dbReference type="InterPro" id="IPR013783">
    <property type="entry name" value="Ig-like_fold"/>
</dbReference>
<evidence type="ECO:0000313" key="10">
    <source>
        <dbReference type="EMBL" id="KAK6640149.1"/>
    </source>
</evidence>
<evidence type="ECO:0000256" key="2">
    <source>
        <dbReference type="ARBA" id="ARBA00022729"/>
    </source>
</evidence>
<dbReference type="InterPro" id="IPR007110">
    <property type="entry name" value="Ig-like_dom"/>
</dbReference>
<evidence type="ECO:0000256" key="8">
    <source>
        <dbReference type="SAM" id="SignalP"/>
    </source>
</evidence>
<sequence>MKGSTTKKGFLLVALFVSLTVVPACAGSCPSVCSCKWKGGKQTVECVERALITVPENIDGETQVLDMSGNNLQIIPTETFYKANLTNLQKVYLRSCKIGQIGERAFRGLTNLIEIDLSHNLLTAVPSGTFEDTPFLRYLSLNNNPIQKIESNAFGTVLGVAKIDLSHCEIQNISPKAFDKVESLEWLKLNGNKLTELDPETVHSLSRLHGIELHDNPWVCDCKMRSVKEWLSLSNVPYTVEPVCDKPERISGRLFGELTISDFACKPEILPLSRYVEAAAGENATISCRVGAVPSAEIHWYWNGRILLNNSALTAFQKIFIVEEGKFDKISVLTLTNALESDSGEFYCVAENKAGTTEANFTLNVSMRPRGIAALGSGEIAGLGAALLILLLAITMMVILFSLRLRRLPQTENKNSIQLEETLGTIQTSNGENFDSKQYKNQYGEQNLFNTGLSEDSVGGSNFRVPATTTTTTTIINNNNNNNNSPDVILNTKPLPPLLPVYFNSLMVDCGSTLGNEQSRPAVSESRFPSNTWEFDSGSCEAFLRSDGASTQQFHAPDRTRILDVRSKFGKNHDYPPDYGLPILESDVEQNVPQVIQRFPDEGTFEIFQQRRIPRPHSSAKIDGVFMKTRNSPDEGYQEGCGTDV</sequence>
<gene>
    <name evidence="10" type="ORF">RUM44_011835</name>
</gene>
<keyword evidence="1" id="KW-0433">Leucine-rich repeat</keyword>
<accession>A0ABR1BDQ3</accession>
<organism evidence="10 11">
    <name type="scientific">Polyplax serrata</name>
    <name type="common">Common mouse louse</name>
    <dbReference type="NCBI Taxonomy" id="468196"/>
    <lineage>
        <taxon>Eukaryota</taxon>
        <taxon>Metazoa</taxon>
        <taxon>Ecdysozoa</taxon>
        <taxon>Arthropoda</taxon>
        <taxon>Hexapoda</taxon>
        <taxon>Insecta</taxon>
        <taxon>Pterygota</taxon>
        <taxon>Neoptera</taxon>
        <taxon>Paraneoptera</taxon>
        <taxon>Psocodea</taxon>
        <taxon>Troctomorpha</taxon>
        <taxon>Phthiraptera</taxon>
        <taxon>Anoplura</taxon>
        <taxon>Polyplacidae</taxon>
        <taxon>Polyplax</taxon>
    </lineage>
</organism>
<dbReference type="InterPro" id="IPR003599">
    <property type="entry name" value="Ig_sub"/>
</dbReference>
<dbReference type="SMART" id="SM00409">
    <property type="entry name" value="IG"/>
    <property type="match status" value="1"/>
</dbReference>
<dbReference type="InterPro" id="IPR001611">
    <property type="entry name" value="Leu-rich_rpt"/>
</dbReference>
<keyword evidence="4" id="KW-1015">Disulfide bond</keyword>
<dbReference type="SMART" id="SM00408">
    <property type="entry name" value="IGc2"/>
    <property type="match status" value="1"/>
</dbReference>
<dbReference type="Pfam" id="PF13927">
    <property type="entry name" value="Ig_3"/>
    <property type="match status" value="1"/>
</dbReference>
<dbReference type="InterPro" id="IPR032675">
    <property type="entry name" value="LRR_dom_sf"/>
</dbReference>
<dbReference type="InterPro" id="IPR003598">
    <property type="entry name" value="Ig_sub2"/>
</dbReference>
<feature type="domain" description="Ig-like" evidence="9">
    <location>
        <begin position="267"/>
        <end position="364"/>
    </location>
</feature>
<keyword evidence="7" id="KW-0472">Membrane</keyword>
<dbReference type="PROSITE" id="PS51257">
    <property type="entry name" value="PROKAR_LIPOPROTEIN"/>
    <property type="match status" value="1"/>
</dbReference>
<feature type="transmembrane region" description="Helical" evidence="7">
    <location>
        <begin position="380"/>
        <end position="403"/>
    </location>
</feature>
<keyword evidence="7" id="KW-0812">Transmembrane</keyword>
<dbReference type="PROSITE" id="PS50835">
    <property type="entry name" value="IG_LIKE"/>
    <property type="match status" value="1"/>
</dbReference>
<dbReference type="InterPro" id="IPR050467">
    <property type="entry name" value="LRFN"/>
</dbReference>
<evidence type="ECO:0000256" key="6">
    <source>
        <dbReference type="SAM" id="MobiDB-lite"/>
    </source>
</evidence>
<comment type="caution">
    <text evidence="10">The sequence shown here is derived from an EMBL/GenBank/DDBJ whole genome shotgun (WGS) entry which is preliminary data.</text>
</comment>
<evidence type="ECO:0000256" key="5">
    <source>
        <dbReference type="ARBA" id="ARBA00023180"/>
    </source>
</evidence>
<dbReference type="SUPFAM" id="SSF52058">
    <property type="entry name" value="L domain-like"/>
    <property type="match status" value="1"/>
</dbReference>
<keyword evidence="2 8" id="KW-0732">Signal</keyword>
<dbReference type="Pfam" id="PF13855">
    <property type="entry name" value="LRR_8"/>
    <property type="match status" value="2"/>
</dbReference>
<dbReference type="SMART" id="SM00369">
    <property type="entry name" value="LRR_TYP"/>
    <property type="match status" value="6"/>
</dbReference>
<evidence type="ECO:0000313" key="11">
    <source>
        <dbReference type="Proteomes" id="UP001359485"/>
    </source>
</evidence>
<evidence type="ECO:0000256" key="7">
    <source>
        <dbReference type="SAM" id="Phobius"/>
    </source>
</evidence>
<dbReference type="PROSITE" id="PS51450">
    <property type="entry name" value="LRR"/>
    <property type="match status" value="2"/>
</dbReference>
<dbReference type="InterPro" id="IPR003591">
    <property type="entry name" value="Leu-rich_rpt_typical-subtyp"/>
</dbReference>
<feature type="chain" id="PRO_5045280088" description="Ig-like domain-containing protein" evidence="8">
    <location>
        <begin position="27"/>
        <end position="645"/>
    </location>
</feature>
<dbReference type="Gene3D" id="2.60.40.10">
    <property type="entry name" value="Immunoglobulins"/>
    <property type="match status" value="1"/>
</dbReference>
<feature type="signal peptide" evidence="8">
    <location>
        <begin position="1"/>
        <end position="26"/>
    </location>
</feature>
<evidence type="ECO:0000256" key="4">
    <source>
        <dbReference type="ARBA" id="ARBA00023157"/>
    </source>
</evidence>
<keyword evidence="7" id="KW-1133">Transmembrane helix</keyword>
<feature type="region of interest" description="Disordered" evidence="6">
    <location>
        <begin position="621"/>
        <end position="645"/>
    </location>
</feature>
<reference evidence="10 11" key="1">
    <citation type="submission" date="2023-09" db="EMBL/GenBank/DDBJ databases">
        <title>Genomes of two closely related lineages of the louse Polyplax serrata with different host specificities.</title>
        <authorList>
            <person name="Martinu J."/>
            <person name="Tarabai H."/>
            <person name="Stefka J."/>
            <person name="Hypsa V."/>
        </authorList>
    </citation>
    <scope>NUCLEOTIDE SEQUENCE [LARGE SCALE GENOMIC DNA]</scope>
    <source>
        <strain evidence="10">98ZLc_SE</strain>
    </source>
</reference>
<dbReference type="SUPFAM" id="SSF48726">
    <property type="entry name" value="Immunoglobulin"/>
    <property type="match status" value="1"/>
</dbReference>
<keyword evidence="5" id="KW-0325">Glycoprotein</keyword>
<dbReference type="SMART" id="SM00082">
    <property type="entry name" value="LRRCT"/>
    <property type="match status" value="1"/>
</dbReference>
<dbReference type="InterPro" id="IPR036179">
    <property type="entry name" value="Ig-like_dom_sf"/>
</dbReference>
<dbReference type="Proteomes" id="UP001359485">
    <property type="component" value="Unassembled WGS sequence"/>
</dbReference>
<name>A0ABR1BDQ3_POLSC</name>
<dbReference type="InterPro" id="IPR000483">
    <property type="entry name" value="Cys-rich_flank_reg_C"/>
</dbReference>